<feature type="region of interest" description="Disordered" evidence="1">
    <location>
        <begin position="33"/>
        <end position="60"/>
    </location>
</feature>
<sequence length="60" mass="6883">MVFKDHKLYCLTNNELRIFDFSGEFPLQLSRASLGGGRRQNQTEAFDNKTPNGLRQYSAT</sequence>
<gene>
    <name evidence="2" type="ORF">Bca52824_079746</name>
</gene>
<feature type="compositionally biased region" description="Polar residues" evidence="1">
    <location>
        <begin position="39"/>
        <end position="60"/>
    </location>
</feature>
<keyword evidence="3" id="KW-1185">Reference proteome</keyword>
<name>A0A8X7PZW0_BRACI</name>
<accession>A0A8X7PZW0</accession>
<reference evidence="2 3" key="1">
    <citation type="submission" date="2020-02" db="EMBL/GenBank/DDBJ databases">
        <authorList>
            <person name="Ma Q."/>
            <person name="Huang Y."/>
            <person name="Song X."/>
            <person name="Pei D."/>
        </authorList>
    </citation>
    <scope>NUCLEOTIDE SEQUENCE [LARGE SCALE GENOMIC DNA]</scope>
    <source>
        <strain evidence="2">Sxm20200214</strain>
        <tissue evidence="2">Leaf</tissue>
    </source>
</reference>
<dbReference type="AlphaFoldDB" id="A0A8X7PZW0"/>
<comment type="caution">
    <text evidence="2">The sequence shown here is derived from an EMBL/GenBank/DDBJ whole genome shotgun (WGS) entry which is preliminary data.</text>
</comment>
<evidence type="ECO:0000313" key="2">
    <source>
        <dbReference type="EMBL" id="KAG2260452.1"/>
    </source>
</evidence>
<dbReference type="EMBL" id="JAAMPC010000015">
    <property type="protein sequence ID" value="KAG2260452.1"/>
    <property type="molecule type" value="Genomic_DNA"/>
</dbReference>
<evidence type="ECO:0000313" key="3">
    <source>
        <dbReference type="Proteomes" id="UP000886595"/>
    </source>
</evidence>
<dbReference type="Proteomes" id="UP000886595">
    <property type="component" value="Unassembled WGS sequence"/>
</dbReference>
<proteinExistence type="predicted"/>
<evidence type="ECO:0000256" key="1">
    <source>
        <dbReference type="SAM" id="MobiDB-lite"/>
    </source>
</evidence>
<protein>
    <submittedName>
        <fullName evidence="2">Uncharacterized protein</fullName>
    </submittedName>
</protein>
<organism evidence="2 3">
    <name type="scientific">Brassica carinata</name>
    <name type="common">Ethiopian mustard</name>
    <name type="synonym">Abyssinian cabbage</name>
    <dbReference type="NCBI Taxonomy" id="52824"/>
    <lineage>
        <taxon>Eukaryota</taxon>
        <taxon>Viridiplantae</taxon>
        <taxon>Streptophyta</taxon>
        <taxon>Embryophyta</taxon>
        <taxon>Tracheophyta</taxon>
        <taxon>Spermatophyta</taxon>
        <taxon>Magnoliopsida</taxon>
        <taxon>eudicotyledons</taxon>
        <taxon>Gunneridae</taxon>
        <taxon>Pentapetalae</taxon>
        <taxon>rosids</taxon>
        <taxon>malvids</taxon>
        <taxon>Brassicales</taxon>
        <taxon>Brassicaceae</taxon>
        <taxon>Brassiceae</taxon>
        <taxon>Brassica</taxon>
    </lineage>
</organism>